<dbReference type="FunFam" id="3.10.250.10:FF:000007">
    <property type="entry name" value="Soluble scavenger receptor cysteine-rich domain-containing protein SSC5D"/>
    <property type="match status" value="1"/>
</dbReference>
<feature type="disulfide bond" evidence="10">
    <location>
        <begin position="941"/>
        <end position="951"/>
    </location>
</feature>
<feature type="disulfide bond" evidence="10">
    <location>
        <begin position="236"/>
        <end position="246"/>
    </location>
</feature>
<feature type="domain" description="SRCR" evidence="11">
    <location>
        <begin position="458"/>
        <end position="555"/>
    </location>
</feature>
<evidence type="ECO:0000256" key="3">
    <source>
        <dbReference type="ARBA" id="ARBA00022729"/>
    </source>
</evidence>
<name>A0A8B6CK12_MYTGA</name>
<evidence type="ECO:0000256" key="9">
    <source>
        <dbReference type="ARBA" id="ARBA00023180"/>
    </source>
</evidence>
<keyword evidence="4" id="KW-0677">Repeat</keyword>
<dbReference type="OrthoDB" id="6128208at2759"/>
<accession>A0A8B6CK12</accession>
<keyword evidence="8" id="KW-0675">Receptor</keyword>
<evidence type="ECO:0000256" key="6">
    <source>
        <dbReference type="ARBA" id="ARBA00023136"/>
    </source>
</evidence>
<dbReference type="FunFam" id="3.10.250.10:FF:000009">
    <property type="entry name" value="WC1"/>
    <property type="match status" value="1"/>
</dbReference>
<dbReference type="AlphaFoldDB" id="A0A8B6CK12"/>
<dbReference type="PROSITE" id="PS00420">
    <property type="entry name" value="SRCR_1"/>
    <property type="match status" value="7"/>
</dbReference>
<feature type="disulfide bond" evidence="10">
    <location>
        <begin position="837"/>
        <end position="847"/>
    </location>
</feature>
<dbReference type="FunFam" id="3.10.250.10:FF:000026">
    <property type="entry name" value="Tequila, isoform D"/>
    <property type="match status" value="1"/>
</dbReference>
<dbReference type="EMBL" id="UYJE01001939">
    <property type="protein sequence ID" value="VDI06462.1"/>
    <property type="molecule type" value="Genomic_DNA"/>
</dbReference>
<evidence type="ECO:0000256" key="8">
    <source>
        <dbReference type="ARBA" id="ARBA00023170"/>
    </source>
</evidence>
<feature type="domain" description="SRCR" evidence="11">
    <location>
        <begin position="662"/>
        <end position="763"/>
    </location>
</feature>
<feature type="domain" description="SRCR" evidence="11">
    <location>
        <begin position="114"/>
        <end position="156"/>
    </location>
</feature>
<dbReference type="Proteomes" id="UP000596742">
    <property type="component" value="Unassembled WGS sequence"/>
</dbReference>
<sequence length="1198" mass="131342">MERAITPIHLEGGRSRYEGRIELFHNGAWGTVCGHQFDEKDARVVCRMLGKENLSEHPIIYKSAYFGKGNGSILLDNIDCFGHESDLSLCTNGGWGMTKCQHGDDVGINCDIMVRLTNGTTVSEGRVEINHGGYWGTICSDNFTVQNAMVICKMLGYKNMMLATQIRLSNGKSPSEGRVEVYHNGTWGSICDDMFDISDAQVVCRTLGLSTSYPTVYKKSPFGSRNIPILMDDLECRGDETDIAACHFRGWGISNCDYTEAVAITCHLDVRLSKSSQSQSGSVEVNHNGVWSPICSDGFGSEESGVVCRMLGYHTGVTNYLSKSYDRNSSFPAMYNMRCLGTETDVHDCQYERQSTGNCSGIVNVNCDSKIYLSGGSSSREGPVWMDNVGCSGTETDISTCSFSGWGRTSCQHNRDVGISCGLDDTKFRRGHNHIAVDNIQCTGSEQYIADCNITTNVKLVGGRYPNEGRIELQHNGTWGSVCNRTFTVQDARIVCSMLGYNNPYPEICSSCFGVSYSNSTRYNVNCSNDESDISQCIAKWEDVPCLGDAGVRCRTQIRLQNGANPSEGRVEVFHNNKWGTICSDKFEKADASVICHMLGFDPLYPKVYKDSRFLPGDGPIWMNNVECWGTEEDLAECEFDKYGRNTCNHSQDIGISCGIGVRLVNGSAYNEGRVEIFHNNEWGSLCDDTFNTEDGQVVCRMIGLDTENVTVLSSAYFGSGNAEVKISGLNCTGLENHIVACNFTGWGHITCKPNHAVGIICGGTKLRLVNSVRPSEGRLEVFHNNAWGTVCDSNFDETDAATVCQILGYNTSNPDYIGGAYFGEGTHRVWLDELACNGTEDDIGKCGSRGWGVSQCGHSQDVSVVCDTMVKLVDGTKPSNGRIEIFHNGEWGTICDTSFNSAHATVICRMLGYNNSDASILKTPVISPGKGKIFFENINCLGQEMDIEDCSFSNWENSHCNHANDIGIGCATKVKLYGGRGPFEGTVEVYHSGKWGEICSNEFDDKDAAVICKMLGYKQGNIRVANSTFSNSTGLVWLDKLQCMGNEEDVALCKSDGFGVKKCKQQKAAVFCGQDTQVRLRGGFAMSLSTDPILLKSTSFQTTLLNTNPVKTRCTGSEIDIGLCNVNEFESKCGNKTYQGIRCPTTPIRLVNGKMGFEGRVDVLHNGQWGSICGKGFQKNDADVICKMLGFTDRYYL</sequence>
<feature type="domain" description="SRCR" evidence="11">
    <location>
        <begin position="558"/>
        <end position="659"/>
    </location>
</feature>
<keyword evidence="5" id="KW-1133">Transmembrane helix</keyword>
<keyword evidence="2" id="KW-0812">Transmembrane</keyword>
<feature type="domain" description="SRCR" evidence="11">
    <location>
        <begin position="8"/>
        <end position="111"/>
    </location>
</feature>
<feature type="domain" description="SRCR" evidence="11">
    <location>
        <begin position="767"/>
        <end position="868"/>
    </location>
</feature>
<evidence type="ECO:0000313" key="13">
    <source>
        <dbReference type="Proteomes" id="UP000596742"/>
    </source>
</evidence>
<dbReference type="Pfam" id="PF00530">
    <property type="entry name" value="SRCR"/>
    <property type="match status" value="12"/>
</dbReference>
<dbReference type="PANTHER" id="PTHR48071">
    <property type="entry name" value="SRCR DOMAIN-CONTAINING PROTEIN"/>
    <property type="match status" value="1"/>
</dbReference>
<gene>
    <name evidence="12" type="ORF">MGAL_10B016189</name>
</gene>
<feature type="domain" description="SRCR" evidence="11">
    <location>
        <begin position="1149"/>
        <end position="1198"/>
    </location>
</feature>
<keyword evidence="9" id="KW-0325">Glycoprotein</keyword>
<comment type="subcellular location">
    <subcellularLocation>
        <location evidence="1">Membrane</location>
        <topology evidence="1">Single-pass membrane protein</topology>
    </subcellularLocation>
</comment>
<evidence type="ECO:0000256" key="1">
    <source>
        <dbReference type="ARBA" id="ARBA00004167"/>
    </source>
</evidence>
<feature type="domain" description="SRCR" evidence="11">
    <location>
        <begin position="871"/>
        <end position="972"/>
    </location>
</feature>
<dbReference type="FunFam" id="3.10.250.10:FF:000016">
    <property type="entry name" value="Scavenger receptor cysteine-rich protein type 12"/>
    <property type="match status" value="2"/>
</dbReference>
<reference evidence="12" key="1">
    <citation type="submission" date="2018-11" db="EMBL/GenBank/DDBJ databases">
        <authorList>
            <person name="Alioto T."/>
            <person name="Alioto T."/>
        </authorList>
    </citation>
    <scope>NUCLEOTIDE SEQUENCE</scope>
</reference>
<feature type="disulfide bond" evidence="10">
    <location>
        <begin position="391"/>
        <end position="401"/>
    </location>
</feature>
<dbReference type="SMART" id="SM00202">
    <property type="entry name" value="SR"/>
    <property type="match status" value="10"/>
</dbReference>
<evidence type="ECO:0000256" key="2">
    <source>
        <dbReference type="ARBA" id="ARBA00022692"/>
    </source>
</evidence>
<evidence type="ECO:0000256" key="7">
    <source>
        <dbReference type="ARBA" id="ARBA00023157"/>
    </source>
</evidence>
<proteinExistence type="predicted"/>
<feature type="disulfide bond" evidence="10">
    <location>
        <begin position="1000"/>
        <end position="1064"/>
    </location>
</feature>
<dbReference type="InterPro" id="IPR001190">
    <property type="entry name" value="SRCR"/>
</dbReference>
<evidence type="ECO:0000256" key="5">
    <source>
        <dbReference type="ARBA" id="ARBA00022989"/>
    </source>
</evidence>
<dbReference type="Gene3D" id="3.10.250.10">
    <property type="entry name" value="SRCR-like domain"/>
    <property type="match status" value="12"/>
</dbReference>
<comment type="caution">
    <text evidence="10">Lacks conserved residue(s) required for the propagation of feature annotation.</text>
</comment>
<comment type="caution">
    <text evidence="12">The sequence shown here is derived from an EMBL/GenBank/DDBJ whole genome shotgun (WGS) entry which is preliminary data.</text>
</comment>
<feature type="disulfide bond" evidence="10">
    <location>
        <begin position="527"/>
        <end position="537"/>
    </location>
</feature>
<dbReference type="GO" id="GO:0016020">
    <property type="term" value="C:membrane"/>
    <property type="evidence" value="ECO:0007669"/>
    <property type="project" value="UniProtKB-SubCell"/>
</dbReference>
<feature type="disulfide bond" evidence="10">
    <location>
        <begin position="732"/>
        <end position="742"/>
    </location>
</feature>
<dbReference type="FunFam" id="3.10.250.10:FF:000011">
    <property type="entry name" value="Scavenger receptor class A member 5"/>
    <property type="match status" value="3"/>
</dbReference>
<dbReference type="PROSITE" id="PS50287">
    <property type="entry name" value="SRCR_2"/>
    <property type="match status" value="11"/>
</dbReference>
<organism evidence="12 13">
    <name type="scientific">Mytilus galloprovincialis</name>
    <name type="common">Mediterranean mussel</name>
    <dbReference type="NCBI Taxonomy" id="29158"/>
    <lineage>
        <taxon>Eukaryota</taxon>
        <taxon>Metazoa</taxon>
        <taxon>Spiralia</taxon>
        <taxon>Lophotrochozoa</taxon>
        <taxon>Mollusca</taxon>
        <taxon>Bivalvia</taxon>
        <taxon>Autobranchia</taxon>
        <taxon>Pteriomorphia</taxon>
        <taxon>Mytilida</taxon>
        <taxon>Mytiloidea</taxon>
        <taxon>Mytilidae</taxon>
        <taxon>Mytilinae</taxon>
        <taxon>Mytilus</taxon>
    </lineage>
</organism>
<feature type="domain" description="SRCR" evidence="11">
    <location>
        <begin position="975"/>
        <end position="1074"/>
    </location>
</feature>
<keyword evidence="7 10" id="KW-1015">Disulfide bond</keyword>
<protein>
    <submittedName>
        <fullName evidence="12">Deleted in malignant brain tumors 1 protein</fullName>
    </submittedName>
</protein>
<dbReference type="InterPro" id="IPR036772">
    <property type="entry name" value="SRCR-like_dom_sf"/>
</dbReference>
<evidence type="ECO:0000256" key="10">
    <source>
        <dbReference type="PROSITE-ProRule" id="PRU00196"/>
    </source>
</evidence>
<dbReference type="FunFam" id="3.10.250.10:FF:000001">
    <property type="entry name" value="Lysyl oxidase 4 isoform X1"/>
    <property type="match status" value="1"/>
</dbReference>
<feature type="disulfide bond" evidence="10">
    <location>
        <begin position="628"/>
        <end position="638"/>
    </location>
</feature>
<dbReference type="PRINTS" id="PR00258">
    <property type="entry name" value="SPERACTRCPTR"/>
</dbReference>
<dbReference type="SUPFAM" id="SSF56487">
    <property type="entry name" value="SRCR-like"/>
    <property type="match status" value="12"/>
</dbReference>
<keyword evidence="6" id="KW-0472">Membrane</keyword>
<keyword evidence="3" id="KW-0732">Signal</keyword>
<feature type="domain" description="SRCR" evidence="11">
    <location>
        <begin position="270"/>
        <end position="422"/>
    </location>
</feature>
<evidence type="ECO:0000259" key="11">
    <source>
        <dbReference type="PROSITE" id="PS50287"/>
    </source>
</evidence>
<feature type="disulfide bond" evidence="10">
    <location>
        <begin position="1044"/>
        <end position="1054"/>
    </location>
</feature>
<feature type="domain" description="SRCR" evidence="11">
    <location>
        <begin position="166"/>
        <end position="267"/>
    </location>
</feature>
<keyword evidence="13" id="KW-1185">Reference proteome</keyword>
<feature type="disulfide bond" evidence="10">
    <location>
        <begin position="80"/>
        <end position="90"/>
    </location>
</feature>
<dbReference type="PANTHER" id="PTHR48071:SF18">
    <property type="entry name" value="DELETED IN MALIGNANT BRAIN TUMORS 1 PROTEIN-RELATED"/>
    <property type="match status" value="1"/>
</dbReference>
<evidence type="ECO:0000313" key="12">
    <source>
        <dbReference type="EMBL" id="VDI06462.1"/>
    </source>
</evidence>
<evidence type="ECO:0000256" key="4">
    <source>
        <dbReference type="ARBA" id="ARBA00022737"/>
    </source>
</evidence>